<dbReference type="GO" id="GO:0008999">
    <property type="term" value="F:protein-N-terminal-alanine acetyltransferase activity"/>
    <property type="evidence" value="ECO:0007669"/>
    <property type="project" value="TreeGrafter"/>
</dbReference>
<sequence length="186" mass="20838">MATLSFPRPPLVDEVVALRPWRRADIPQKFAGLSDPLCLRFSWASTERFTEVHVRRKLEVQERERLEGKGINFAVVDVAAREHVLGGAELYDVDGSRSCAAVGYWLAPHARGRGVATRVVRLLARWGFERLALARLELTCGPDNTASQRVAERCGFTREGLLRSHLPFRGGRRDTVMYGLLPGELS</sequence>
<feature type="domain" description="N-acetyltransferase" evidence="1">
    <location>
        <begin position="16"/>
        <end position="182"/>
    </location>
</feature>
<evidence type="ECO:0000313" key="3">
    <source>
        <dbReference type="Proteomes" id="UP000199301"/>
    </source>
</evidence>
<dbReference type="PROSITE" id="PS51186">
    <property type="entry name" value="GNAT"/>
    <property type="match status" value="1"/>
</dbReference>
<dbReference type="SUPFAM" id="SSF55729">
    <property type="entry name" value="Acyl-CoA N-acyltransferases (Nat)"/>
    <property type="match status" value="1"/>
</dbReference>
<gene>
    <name evidence="2" type="ORF">SAMN04489718_3266</name>
</gene>
<reference evidence="3" key="1">
    <citation type="submission" date="2016-10" db="EMBL/GenBank/DDBJ databases">
        <authorList>
            <person name="Varghese N."/>
            <person name="Submissions S."/>
        </authorList>
    </citation>
    <scope>NUCLEOTIDE SEQUENCE [LARGE SCALE GENOMIC DNA]</scope>
    <source>
        <strain evidence="3">DSM 45459</strain>
    </source>
</reference>
<dbReference type="PANTHER" id="PTHR43441:SF10">
    <property type="entry name" value="ACETYLTRANSFERASE"/>
    <property type="match status" value="1"/>
</dbReference>
<dbReference type="GO" id="GO:1990189">
    <property type="term" value="F:protein N-terminal-serine acetyltransferase activity"/>
    <property type="evidence" value="ECO:0007669"/>
    <property type="project" value="TreeGrafter"/>
</dbReference>
<evidence type="ECO:0000259" key="1">
    <source>
        <dbReference type="PROSITE" id="PS51186"/>
    </source>
</evidence>
<dbReference type="AlphaFoldDB" id="A0A1H1FVN6"/>
<accession>A0A1H1FVN6</accession>
<dbReference type="OrthoDB" id="9795188at2"/>
<organism evidence="2 3">
    <name type="scientific">Actinopolyspora saharensis</name>
    <dbReference type="NCBI Taxonomy" id="995062"/>
    <lineage>
        <taxon>Bacteria</taxon>
        <taxon>Bacillati</taxon>
        <taxon>Actinomycetota</taxon>
        <taxon>Actinomycetes</taxon>
        <taxon>Actinopolysporales</taxon>
        <taxon>Actinopolysporaceae</taxon>
        <taxon>Actinopolyspora</taxon>
    </lineage>
</organism>
<dbReference type="Proteomes" id="UP000199301">
    <property type="component" value="Unassembled WGS sequence"/>
</dbReference>
<dbReference type="RefSeq" id="WP_092525271.1">
    <property type="nucleotide sequence ID" value="NZ_FNKO01000002.1"/>
</dbReference>
<dbReference type="InterPro" id="IPR051908">
    <property type="entry name" value="Ribosomal_N-acetyltransferase"/>
</dbReference>
<dbReference type="STRING" id="995062.SAMN04489718_3266"/>
<dbReference type="PANTHER" id="PTHR43441">
    <property type="entry name" value="RIBOSOMAL-PROTEIN-SERINE ACETYLTRANSFERASE"/>
    <property type="match status" value="1"/>
</dbReference>
<protein>
    <submittedName>
        <fullName evidence="2">Protein N-acetyltransferase, RimJ/RimL family</fullName>
    </submittedName>
</protein>
<keyword evidence="3" id="KW-1185">Reference proteome</keyword>
<keyword evidence="2" id="KW-0808">Transferase</keyword>
<name>A0A1H1FVN6_9ACTN</name>
<dbReference type="GO" id="GO:0005737">
    <property type="term" value="C:cytoplasm"/>
    <property type="evidence" value="ECO:0007669"/>
    <property type="project" value="TreeGrafter"/>
</dbReference>
<dbReference type="EMBL" id="FNKO01000002">
    <property type="protein sequence ID" value="SDR04985.1"/>
    <property type="molecule type" value="Genomic_DNA"/>
</dbReference>
<dbReference type="InterPro" id="IPR016181">
    <property type="entry name" value="Acyl_CoA_acyltransferase"/>
</dbReference>
<dbReference type="Gene3D" id="3.40.630.30">
    <property type="match status" value="1"/>
</dbReference>
<evidence type="ECO:0000313" key="2">
    <source>
        <dbReference type="EMBL" id="SDR04985.1"/>
    </source>
</evidence>
<proteinExistence type="predicted"/>
<dbReference type="InterPro" id="IPR000182">
    <property type="entry name" value="GNAT_dom"/>
</dbReference>
<dbReference type="Pfam" id="PF13302">
    <property type="entry name" value="Acetyltransf_3"/>
    <property type="match status" value="1"/>
</dbReference>